<protein>
    <submittedName>
        <fullName evidence="2">Uncharacterized protein</fullName>
    </submittedName>
</protein>
<dbReference type="Proteomes" id="UP000024942">
    <property type="component" value="Unassembled WGS sequence"/>
</dbReference>
<proteinExistence type="predicted"/>
<comment type="caution">
    <text evidence="2">The sequence shown here is derived from an EMBL/GenBank/DDBJ whole genome shotgun (WGS) entry which is preliminary data.</text>
</comment>
<sequence length="86" mass="9323">IELALPAVPVDPVALDIAYMRAKGLPATHARCPRNMDFHSDPSHVPRRKTAWCPRGRRERPISASYIPPAKSGGSGPRIQPGSDLS</sequence>
<feature type="region of interest" description="Disordered" evidence="1">
    <location>
        <begin position="39"/>
        <end position="86"/>
    </location>
</feature>
<gene>
    <name evidence="2" type="ORF">HOC_20928</name>
</gene>
<feature type="compositionally biased region" description="Basic residues" evidence="1">
    <location>
        <begin position="45"/>
        <end position="58"/>
    </location>
</feature>
<evidence type="ECO:0000256" key="1">
    <source>
        <dbReference type="SAM" id="MobiDB-lite"/>
    </source>
</evidence>
<evidence type="ECO:0000313" key="2">
    <source>
        <dbReference type="EMBL" id="KCZ95644.1"/>
    </source>
</evidence>
<reference evidence="2 3" key="1">
    <citation type="journal article" date="2014" name="Antonie Van Leeuwenhoek">
        <title>Hyphomonas beringensis sp. nov. and Hyphomonas chukchiensis sp. nov., isolated from surface seawater of the Bering Sea and Chukchi Sea.</title>
        <authorList>
            <person name="Li C."/>
            <person name="Lai Q."/>
            <person name="Li G."/>
            <person name="Dong C."/>
            <person name="Wang J."/>
            <person name="Liao Y."/>
            <person name="Shao Z."/>
        </authorList>
    </citation>
    <scope>NUCLEOTIDE SEQUENCE [LARGE SCALE GENOMIC DNA]</scope>
    <source>
        <strain evidence="2 3">SCH89</strain>
    </source>
</reference>
<keyword evidence="3" id="KW-1185">Reference proteome</keyword>
<organism evidence="2 3">
    <name type="scientific">Hyphomonas oceanitis SCH89</name>
    <dbReference type="NCBI Taxonomy" id="1280953"/>
    <lineage>
        <taxon>Bacteria</taxon>
        <taxon>Pseudomonadati</taxon>
        <taxon>Pseudomonadota</taxon>
        <taxon>Alphaproteobacteria</taxon>
        <taxon>Hyphomonadales</taxon>
        <taxon>Hyphomonadaceae</taxon>
        <taxon>Hyphomonas</taxon>
    </lineage>
</organism>
<dbReference type="EMBL" id="ARYL01000166">
    <property type="protein sequence ID" value="KCZ95644.1"/>
    <property type="molecule type" value="Genomic_DNA"/>
</dbReference>
<accession>A0A059FY84</accession>
<dbReference type="AlphaFoldDB" id="A0A059FY84"/>
<feature type="non-terminal residue" evidence="2">
    <location>
        <position position="1"/>
    </location>
</feature>
<name>A0A059FY84_9PROT</name>
<evidence type="ECO:0000313" key="3">
    <source>
        <dbReference type="Proteomes" id="UP000024942"/>
    </source>
</evidence>